<accession>A0ACC6RU09</accession>
<comment type="caution">
    <text evidence="1">The sequence shown here is derived from an EMBL/GenBank/DDBJ whole genome shotgun (WGS) entry which is preliminary data.</text>
</comment>
<sequence>MGNEGRYMRAARLHDNTSGKFSIDTIPYPTLNRPTDVVVKLKASGIVPNLGNVITNYRSEKPYLAHAALPAIYGLDAAGVVAEVGPAVTGLKVGDRVYINPGRSCGSCHACRVGEPINCEAYAFQGYFGFGPKSQFLYEEYPYGGLSEYATAPADGLVKLGDKVSFEIGARMGYLGTAYSGLRKAQVAAGKSVMIIGGTGTLGLCATLIARAMGATKILVVARNEQTLAQVKAIDPARILTYSVANGSSGLAAWAKEQTDGVGVDSVVDAIAPGPNMQVTKDAFGALRRGGKLVEIGAQINEVPVNMHEMMCSALSVIGSLWFTVGEGQDLVAMIEAGTLDVSSFKNHTYTLDQANEALEDAAKRVTGFVNVVVIQD</sequence>
<organism evidence="1 2">
    <name type="scientific">Paraburkholderia unamae</name>
    <dbReference type="NCBI Taxonomy" id="219649"/>
    <lineage>
        <taxon>Bacteria</taxon>
        <taxon>Pseudomonadati</taxon>
        <taxon>Pseudomonadota</taxon>
        <taxon>Betaproteobacteria</taxon>
        <taxon>Burkholderiales</taxon>
        <taxon>Burkholderiaceae</taxon>
        <taxon>Paraburkholderia</taxon>
    </lineage>
</organism>
<reference evidence="1" key="1">
    <citation type="submission" date="2024-01" db="EMBL/GenBank/DDBJ databases">
        <title>The diversity of rhizobia nodulating Mimosa spp. in eleven states of Brazil covering several biomes is determined by host plant, location, and edaphic factors.</title>
        <authorList>
            <person name="Rouws L."/>
            <person name="Barauna A."/>
            <person name="Beukes C."/>
            <person name="De Faria S.M."/>
            <person name="Gross E."/>
            <person name="Dos Reis Junior F.B."/>
            <person name="Simon M."/>
            <person name="Maluk M."/>
            <person name="Odee D.W."/>
            <person name="Kenicer G."/>
            <person name="Young J.P.W."/>
            <person name="Reis V.M."/>
            <person name="Zilli J."/>
            <person name="James E.K."/>
        </authorList>
    </citation>
    <scope>NUCLEOTIDE SEQUENCE</scope>
    <source>
        <strain evidence="1">JPY452</strain>
    </source>
</reference>
<evidence type="ECO:0000313" key="2">
    <source>
        <dbReference type="Proteomes" id="UP001392318"/>
    </source>
</evidence>
<gene>
    <name evidence="1" type="ORF">VSR83_34330</name>
</gene>
<protein>
    <submittedName>
        <fullName evidence="1">Alcohol dehydrogenase catalytic domain-containing protein</fullName>
    </submittedName>
</protein>
<proteinExistence type="predicted"/>
<keyword evidence="2" id="KW-1185">Reference proteome</keyword>
<evidence type="ECO:0000313" key="1">
    <source>
        <dbReference type="EMBL" id="MEM5405034.1"/>
    </source>
</evidence>
<name>A0ACC6RU09_9BURK</name>
<dbReference type="Proteomes" id="UP001392318">
    <property type="component" value="Unassembled WGS sequence"/>
</dbReference>
<dbReference type="EMBL" id="JAYMRU010000036">
    <property type="protein sequence ID" value="MEM5405034.1"/>
    <property type="molecule type" value="Genomic_DNA"/>
</dbReference>